<dbReference type="EMBL" id="JABFUD020000015">
    <property type="protein sequence ID" value="KAI5069540.1"/>
    <property type="molecule type" value="Genomic_DNA"/>
</dbReference>
<dbReference type="InterPro" id="IPR019734">
    <property type="entry name" value="TPR_rpt"/>
</dbReference>
<feature type="repeat" description="TPR" evidence="1">
    <location>
        <begin position="329"/>
        <end position="362"/>
    </location>
</feature>
<comment type="caution">
    <text evidence="3">The sequence shown here is derived from an EMBL/GenBank/DDBJ whole genome shotgun (WGS) entry which is preliminary data.</text>
</comment>
<reference evidence="3" key="1">
    <citation type="submission" date="2021-01" db="EMBL/GenBank/DDBJ databases">
        <title>Adiantum capillus-veneris genome.</title>
        <authorList>
            <person name="Fang Y."/>
            <person name="Liao Q."/>
        </authorList>
    </citation>
    <scope>NUCLEOTIDE SEQUENCE</scope>
    <source>
        <strain evidence="3">H3</strain>
        <tissue evidence="3">Leaf</tissue>
    </source>
</reference>
<dbReference type="Proteomes" id="UP000886520">
    <property type="component" value="Chromosome 15"/>
</dbReference>
<sequence>MARMLRSLFGASNQHHQTREEGSMKHDFRNMRYNDLFDLYINDDDADQRPPTSCSSVAAISADNRHYHHLRKVSEPFCKGEFTVYDHIVGLSRPPSASGSQAEVLIETPRCPSAKARSRTPTPQALALWRPPSVGRSTNLSARSGTPGDGSRPMTAVRAAGYSSRGSKFDSSSQGSRALTPVLQRRDESSPEIQLKELERLVHKLLEESATAAFNGDLITALEKAKEAGKKERLLCRHREQAGLIEQMNMDLTFSVCFNLAYQYERRKLFPEALSTYSQIIKNKQFVQGGRLRINMGNIYYEQGNYVLAIKMYRMALDQTPNSYKETRFRIMRNIGNVLMRIGEYQDAMQSFEAVMEIKYDHQAGYNLIVCYYIVGNTEKMKSCFTKMLLVRHYDPEIDEDLEEDSMAVSKNDELLTELQSRQCRAHKYIFTAARIIAPVIGGTFVEGYDWVINILKDQQYVTLAHEMEMDKAIHYLHKRKFGNAISLLKTFERKERDLMICASTNLSFVYFLEGDIDNAKRYAELALSTNQLNPCALVNLGNCLFTKDDAEGAATLYQKAIDLQGDFMQASYNLGLAQRKLGLLSESLDTFRQLAKTLPNNAEILYQVGHLNDLMGNTQQAIQWLEIVITSVMHDAGILATLGSLFTKCNNETKALYYYNESHRVHPVNMDIITFLGAFYVQHELYEKAIPIFKLASNIQSEEVKWQLMIASCYRRTGSYSAAIAKHKEILIQHPNNIECLRKMG</sequence>
<evidence type="ECO:0008006" key="5">
    <source>
        <dbReference type="Google" id="ProtNLM"/>
    </source>
</evidence>
<evidence type="ECO:0000256" key="2">
    <source>
        <dbReference type="SAM" id="MobiDB-lite"/>
    </source>
</evidence>
<dbReference type="Gene3D" id="1.25.40.10">
    <property type="entry name" value="Tetratricopeptide repeat domain"/>
    <property type="match status" value="2"/>
</dbReference>
<accession>A0A9D4UKG6</accession>
<dbReference type="GO" id="GO:0097730">
    <property type="term" value="C:non-motile cilium"/>
    <property type="evidence" value="ECO:0007669"/>
    <property type="project" value="TreeGrafter"/>
</dbReference>
<proteinExistence type="predicted"/>
<keyword evidence="1" id="KW-0802">TPR repeat</keyword>
<feature type="repeat" description="TPR" evidence="1">
    <location>
        <begin position="569"/>
        <end position="602"/>
    </location>
</feature>
<feature type="region of interest" description="Disordered" evidence="2">
    <location>
        <begin position="127"/>
        <end position="190"/>
    </location>
</feature>
<dbReference type="PANTHER" id="PTHR44117:SF1">
    <property type="entry name" value="INTRAFLAGELLAR TRANSPORT PROTEIN 88 HOMOLOG"/>
    <property type="match status" value="1"/>
</dbReference>
<name>A0A9D4UKG6_ADICA</name>
<dbReference type="SUPFAM" id="SSF81901">
    <property type="entry name" value="HCP-like"/>
    <property type="match status" value="1"/>
</dbReference>
<keyword evidence="4" id="KW-1185">Reference proteome</keyword>
<gene>
    <name evidence="3" type="ORF">GOP47_0015841</name>
</gene>
<evidence type="ECO:0000256" key="1">
    <source>
        <dbReference type="PROSITE-ProRule" id="PRU00339"/>
    </source>
</evidence>
<dbReference type="PROSITE" id="PS50005">
    <property type="entry name" value="TPR"/>
    <property type="match status" value="3"/>
</dbReference>
<organism evidence="3 4">
    <name type="scientific">Adiantum capillus-veneris</name>
    <name type="common">Maidenhair fern</name>
    <dbReference type="NCBI Taxonomy" id="13818"/>
    <lineage>
        <taxon>Eukaryota</taxon>
        <taxon>Viridiplantae</taxon>
        <taxon>Streptophyta</taxon>
        <taxon>Embryophyta</taxon>
        <taxon>Tracheophyta</taxon>
        <taxon>Polypodiopsida</taxon>
        <taxon>Polypodiidae</taxon>
        <taxon>Polypodiales</taxon>
        <taxon>Pteridineae</taxon>
        <taxon>Pteridaceae</taxon>
        <taxon>Vittarioideae</taxon>
        <taxon>Adiantum</taxon>
    </lineage>
</organism>
<feature type="compositionally biased region" description="Polar residues" evidence="2">
    <location>
        <begin position="135"/>
        <end position="144"/>
    </location>
</feature>
<dbReference type="GO" id="GO:0019894">
    <property type="term" value="F:kinesin binding"/>
    <property type="evidence" value="ECO:0007669"/>
    <property type="project" value="TreeGrafter"/>
</dbReference>
<dbReference type="GO" id="GO:0097546">
    <property type="term" value="C:ciliary base"/>
    <property type="evidence" value="ECO:0007669"/>
    <property type="project" value="TreeGrafter"/>
</dbReference>
<evidence type="ECO:0000313" key="3">
    <source>
        <dbReference type="EMBL" id="KAI5069540.1"/>
    </source>
</evidence>
<dbReference type="InterPro" id="IPR011990">
    <property type="entry name" value="TPR-like_helical_dom_sf"/>
</dbReference>
<dbReference type="GO" id="GO:0042073">
    <property type="term" value="P:intraciliary transport"/>
    <property type="evidence" value="ECO:0007669"/>
    <property type="project" value="TreeGrafter"/>
</dbReference>
<dbReference type="OrthoDB" id="421121at2759"/>
<dbReference type="AlphaFoldDB" id="A0A9D4UKG6"/>
<dbReference type="GO" id="GO:1905515">
    <property type="term" value="P:non-motile cilium assembly"/>
    <property type="evidence" value="ECO:0007669"/>
    <property type="project" value="TreeGrafter"/>
</dbReference>
<dbReference type="Pfam" id="PF13424">
    <property type="entry name" value="TPR_12"/>
    <property type="match status" value="1"/>
</dbReference>
<dbReference type="SUPFAM" id="SSF48452">
    <property type="entry name" value="TPR-like"/>
    <property type="match status" value="1"/>
</dbReference>
<dbReference type="GO" id="GO:0005814">
    <property type="term" value="C:centriole"/>
    <property type="evidence" value="ECO:0007669"/>
    <property type="project" value="TreeGrafter"/>
</dbReference>
<dbReference type="SMART" id="SM00028">
    <property type="entry name" value="TPR"/>
    <property type="match status" value="10"/>
</dbReference>
<evidence type="ECO:0000313" key="4">
    <source>
        <dbReference type="Proteomes" id="UP000886520"/>
    </source>
</evidence>
<protein>
    <recommendedName>
        <fullName evidence="5">Tetratricopeptide repeat protein</fullName>
    </recommendedName>
</protein>
<feature type="compositionally biased region" description="Polar residues" evidence="2">
    <location>
        <begin position="164"/>
        <end position="177"/>
    </location>
</feature>
<dbReference type="GO" id="GO:0036064">
    <property type="term" value="C:ciliary basal body"/>
    <property type="evidence" value="ECO:0007669"/>
    <property type="project" value="TreeGrafter"/>
</dbReference>
<dbReference type="PANTHER" id="PTHR44117">
    <property type="entry name" value="INTRAFLAGELLAR TRANSPORT PROTEIN 88 HOMOLOG"/>
    <property type="match status" value="1"/>
</dbReference>
<feature type="repeat" description="TPR" evidence="1">
    <location>
        <begin position="290"/>
        <end position="323"/>
    </location>
</feature>
<dbReference type="Pfam" id="PF13432">
    <property type="entry name" value="TPR_16"/>
    <property type="match status" value="1"/>
</dbReference>